<dbReference type="GeneID" id="36322873"/>
<dbReference type="EMBL" id="KZ110606">
    <property type="protein sequence ID" value="OSX58026.1"/>
    <property type="molecule type" value="Genomic_DNA"/>
</dbReference>
<keyword evidence="2" id="KW-1185">Reference proteome</keyword>
<reference evidence="1 2" key="1">
    <citation type="submission" date="2017-04" db="EMBL/GenBank/DDBJ databases">
        <title>Genome Sequence of the Model Brown-Rot Fungus Postia placenta SB12.</title>
        <authorList>
            <consortium name="DOE Joint Genome Institute"/>
            <person name="Gaskell J."/>
            <person name="Kersten P."/>
            <person name="Larrondo L.F."/>
            <person name="Canessa P."/>
            <person name="Martinez D."/>
            <person name="Hibbett D."/>
            <person name="Schmoll M."/>
            <person name="Kubicek C.P."/>
            <person name="Martinez A.T."/>
            <person name="Yadav J."/>
            <person name="Master E."/>
            <person name="Magnuson J.K."/>
            <person name="James T."/>
            <person name="Yaver D."/>
            <person name="Berka R."/>
            <person name="Labutti K."/>
            <person name="Lipzen A."/>
            <person name="Aerts A."/>
            <person name="Barry K."/>
            <person name="Henrissat B."/>
            <person name="Blanchette R."/>
            <person name="Grigoriev I."/>
            <person name="Cullen D."/>
        </authorList>
    </citation>
    <scope>NUCLEOTIDE SEQUENCE [LARGE SCALE GENOMIC DNA]</scope>
    <source>
        <strain evidence="1 2">MAD-698-R-SB12</strain>
    </source>
</reference>
<evidence type="ECO:0000313" key="2">
    <source>
        <dbReference type="Proteomes" id="UP000194127"/>
    </source>
</evidence>
<sequence length="140" mass="15134">MSYATSFGVTHRMVYAYLSTAVRADESVRAQIWIDTKAKNDIMHLCCVAQLAAISESINITNLAPVVSSPSNLLRLRTSADSLRGLHPIAWSPSSRKSGGAQDIGKPPSCLSCSTSFESHHDIMCTVVTHVEPQCTVSLE</sequence>
<evidence type="ECO:0000313" key="1">
    <source>
        <dbReference type="EMBL" id="OSX58026.1"/>
    </source>
</evidence>
<protein>
    <submittedName>
        <fullName evidence="1">Uncharacterized protein</fullName>
    </submittedName>
</protein>
<dbReference type="AlphaFoldDB" id="A0A1X6MP75"/>
<dbReference type="Proteomes" id="UP000194127">
    <property type="component" value="Unassembled WGS sequence"/>
</dbReference>
<accession>A0A1X6MP75</accession>
<dbReference type="RefSeq" id="XP_024334820.1">
    <property type="nucleotide sequence ID" value="XM_024477923.1"/>
</dbReference>
<gene>
    <name evidence="1" type="ORF">POSPLADRAFT_1041508</name>
</gene>
<proteinExistence type="predicted"/>
<organism evidence="1 2">
    <name type="scientific">Postia placenta MAD-698-R-SB12</name>
    <dbReference type="NCBI Taxonomy" id="670580"/>
    <lineage>
        <taxon>Eukaryota</taxon>
        <taxon>Fungi</taxon>
        <taxon>Dikarya</taxon>
        <taxon>Basidiomycota</taxon>
        <taxon>Agaricomycotina</taxon>
        <taxon>Agaricomycetes</taxon>
        <taxon>Polyporales</taxon>
        <taxon>Adustoporiaceae</taxon>
        <taxon>Rhodonia</taxon>
    </lineage>
</organism>
<name>A0A1X6MP75_9APHY</name>